<dbReference type="SUPFAM" id="SSF56425">
    <property type="entry name" value="Succinate dehydrogenase/fumarate reductase flavoprotein, catalytic domain"/>
    <property type="match status" value="1"/>
</dbReference>
<dbReference type="PANTHER" id="PTHR43400:SF7">
    <property type="entry name" value="FAD-DEPENDENT OXIDOREDUCTASE 2 FAD BINDING DOMAIN-CONTAINING PROTEIN"/>
    <property type="match status" value="1"/>
</dbReference>
<dbReference type="InterPro" id="IPR036188">
    <property type="entry name" value="FAD/NAD-bd_sf"/>
</dbReference>
<comment type="cofactor">
    <cofactor evidence="1">
        <name>FAD</name>
        <dbReference type="ChEBI" id="CHEBI:57692"/>
    </cofactor>
</comment>
<dbReference type="AlphaFoldDB" id="A0A6I3SAU8"/>
<dbReference type="PRINTS" id="PR00411">
    <property type="entry name" value="PNDRDTASEI"/>
</dbReference>
<dbReference type="Proteomes" id="UP000462362">
    <property type="component" value="Unassembled WGS sequence"/>
</dbReference>
<keyword evidence="2" id="KW-0285">Flavoprotein</keyword>
<dbReference type="RefSeq" id="WP_008864498.1">
    <property type="nucleotide sequence ID" value="NZ_CAJUON010000029.1"/>
</dbReference>
<organism evidence="6 7">
    <name type="scientific">Parasutterella excrementihominis</name>
    <dbReference type="NCBI Taxonomy" id="487175"/>
    <lineage>
        <taxon>Bacteria</taxon>
        <taxon>Pseudomonadati</taxon>
        <taxon>Pseudomonadota</taxon>
        <taxon>Betaproteobacteria</taxon>
        <taxon>Burkholderiales</taxon>
        <taxon>Sutterellaceae</taxon>
        <taxon>Parasutterella</taxon>
    </lineage>
</organism>
<comment type="caution">
    <text evidence="6">The sequence shown here is derived from an EMBL/GenBank/DDBJ whole genome shotgun (WGS) entry which is preliminary data.</text>
</comment>
<gene>
    <name evidence="6" type="ORF">GMD42_10735</name>
</gene>
<evidence type="ECO:0000256" key="4">
    <source>
        <dbReference type="ARBA" id="ARBA00023002"/>
    </source>
</evidence>
<dbReference type="Pfam" id="PF00890">
    <property type="entry name" value="FAD_binding_2"/>
    <property type="match status" value="1"/>
</dbReference>
<dbReference type="InterPro" id="IPR050315">
    <property type="entry name" value="FAD-oxidoreductase_2"/>
</dbReference>
<dbReference type="InterPro" id="IPR027477">
    <property type="entry name" value="Succ_DH/fumarate_Rdtase_cat_sf"/>
</dbReference>
<evidence type="ECO:0000313" key="7">
    <source>
        <dbReference type="Proteomes" id="UP000462362"/>
    </source>
</evidence>
<dbReference type="PRINTS" id="PR00368">
    <property type="entry name" value="FADPNR"/>
</dbReference>
<dbReference type="Gene3D" id="3.50.50.60">
    <property type="entry name" value="FAD/NAD(P)-binding domain"/>
    <property type="match status" value="1"/>
</dbReference>
<dbReference type="GeneID" id="43349154"/>
<evidence type="ECO:0000259" key="5">
    <source>
        <dbReference type="Pfam" id="PF00890"/>
    </source>
</evidence>
<dbReference type="EMBL" id="WNCL01000044">
    <property type="protein sequence ID" value="MTU44067.1"/>
    <property type="molecule type" value="Genomic_DNA"/>
</dbReference>
<keyword evidence="3" id="KW-0274">FAD</keyword>
<keyword evidence="4" id="KW-0560">Oxidoreductase</keyword>
<evidence type="ECO:0000313" key="6">
    <source>
        <dbReference type="EMBL" id="MTU44067.1"/>
    </source>
</evidence>
<dbReference type="PANTHER" id="PTHR43400">
    <property type="entry name" value="FUMARATE REDUCTASE"/>
    <property type="match status" value="1"/>
</dbReference>
<feature type="domain" description="FAD-dependent oxidoreductase 2 FAD-binding" evidence="5">
    <location>
        <begin position="48"/>
        <end position="475"/>
    </location>
</feature>
<sequence>MKVFNRRNVLKGGLVGSMAAGFASFVGASHAAEPAAKAPAQNDKNTYDVIVLGAGPAGLVTAIAAKQAGAKKVVVFEKRDRPDGNAIFALGSVCGWGSRHQKEQGIKDTADDFYAMMMDVSKQMGDKALNRTYTDNISAGIDWLEKDIGVKFGKIRPMPYPRLGRTCRVDGEGLTGGAQLVKKLLAAAAKEGVEVKFEHKGIELLHDDKMRVTGVKIQTPAGQEEYFSKGGVAIATGGFSANPEMVDKYIGGWATRMVLRGSKSTTGENISLTLPLYAKCVNMDQFHAGPIIGATHVNPADVLNSGYGIQVNTSGDRYMDENNTYVIKARTTAQKTLDNTGWVIVDSTCPVLDKVIPKFDMLNSPYGKANTIEEVAKQAGLPPAKIVALVKEYNDAVKNGTLGKMNPPNTYKKPHLIEKAPFYAVPLQGGMTATFGGPLINTKAEVQNLDGKTIPGLYAVGNSSGGIFFHNYAGGAQLGAATVFGRIAGKEMAQRAAAAK</sequence>
<dbReference type="InterPro" id="IPR003953">
    <property type="entry name" value="FAD-dep_OxRdtase_2_FAD-bd"/>
</dbReference>
<evidence type="ECO:0000256" key="1">
    <source>
        <dbReference type="ARBA" id="ARBA00001974"/>
    </source>
</evidence>
<accession>A0A6I3SAU8</accession>
<proteinExistence type="predicted"/>
<evidence type="ECO:0000256" key="2">
    <source>
        <dbReference type="ARBA" id="ARBA00022630"/>
    </source>
</evidence>
<dbReference type="Gene3D" id="3.90.700.10">
    <property type="entry name" value="Succinate dehydrogenase/fumarate reductase flavoprotein, catalytic domain"/>
    <property type="match status" value="1"/>
</dbReference>
<name>A0A6I3SAU8_9BURK</name>
<dbReference type="InterPro" id="IPR006311">
    <property type="entry name" value="TAT_signal"/>
</dbReference>
<dbReference type="PROSITE" id="PS51318">
    <property type="entry name" value="TAT"/>
    <property type="match status" value="1"/>
</dbReference>
<reference evidence="6 7" key="1">
    <citation type="journal article" date="2019" name="Nat. Med.">
        <title>A library of human gut bacterial isolates paired with longitudinal multiomics data enables mechanistic microbiome research.</title>
        <authorList>
            <person name="Poyet M."/>
            <person name="Groussin M."/>
            <person name="Gibbons S.M."/>
            <person name="Avila-Pacheco J."/>
            <person name="Jiang X."/>
            <person name="Kearney S.M."/>
            <person name="Perrotta A.R."/>
            <person name="Berdy B."/>
            <person name="Zhao S."/>
            <person name="Lieberman T.D."/>
            <person name="Swanson P.K."/>
            <person name="Smith M."/>
            <person name="Roesemann S."/>
            <person name="Alexander J.E."/>
            <person name="Rich S.A."/>
            <person name="Livny J."/>
            <person name="Vlamakis H."/>
            <person name="Clish C."/>
            <person name="Bullock K."/>
            <person name="Deik A."/>
            <person name="Scott J."/>
            <person name="Pierce K.A."/>
            <person name="Xavier R.J."/>
            <person name="Alm E.J."/>
        </authorList>
    </citation>
    <scope>NUCLEOTIDE SEQUENCE [LARGE SCALE GENOMIC DNA]</scope>
    <source>
        <strain evidence="6 7">BIOML-A2</strain>
    </source>
</reference>
<evidence type="ECO:0000256" key="3">
    <source>
        <dbReference type="ARBA" id="ARBA00022827"/>
    </source>
</evidence>
<protein>
    <submittedName>
        <fullName evidence="6">FAD-dependent oxidoreductase</fullName>
    </submittedName>
</protein>
<dbReference type="SUPFAM" id="SSF51905">
    <property type="entry name" value="FAD/NAD(P)-binding domain"/>
    <property type="match status" value="1"/>
</dbReference>
<dbReference type="GO" id="GO:0016491">
    <property type="term" value="F:oxidoreductase activity"/>
    <property type="evidence" value="ECO:0007669"/>
    <property type="project" value="UniProtKB-KW"/>
</dbReference>